<accession>A0AAF0EB63</accession>
<dbReference type="SUPFAM" id="SSF143034">
    <property type="entry name" value="L35p-like"/>
    <property type="match status" value="1"/>
</dbReference>
<dbReference type="Proteomes" id="UP001214415">
    <property type="component" value="Chromosome 2"/>
</dbReference>
<keyword evidence="2" id="KW-0689">Ribosomal protein</keyword>
<dbReference type="InterPro" id="IPR037229">
    <property type="entry name" value="Ribosomal_bL35_sf"/>
</dbReference>
<evidence type="ECO:0000256" key="1">
    <source>
        <dbReference type="ARBA" id="ARBA00006598"/>
    </source>
</evidence>
<gene>
    <name evidence="4" type="ORF">MEQU1_001155</name>
</gene>
<organism evidence="4 5">
    <name type="scientific">Malassezia equina</name>
    <dbReference type="NCBI Taxonomy" id="1381935"/>
    <lineage>
        <taxon>Eukaryota</taxon>
        <taxon>Fungi</taxon>
        <taxon>Dikarya</taxon>
        <taxon>Basidiomycota</taxon>
        <taxon>Ustilaginomycotina</taxon>
        <taxon>Malasseziomycetes</taxon>
        <taxon>Malasseziales</taxon>
        <taxon>Malasseziaceae</taxon>
        <taxon>Malassezia</taxon>
    </lineage>
</organism>
<sequence>MLGLGAWRPSLAAAWRTATAQPLHTSSVAWIAPRPSGPKLKLKSHSGAKKRFFPVMGASSPKFKRASTNKQHLNSGMSRVRLARLRGQQVVATGPVSKMLRRLLAPRL</sequence>
<evidence type="ECO:0008006" key="6">
    <source>
        <dbReference type="Google" id="ProtNLM"/>
    </source>
</evidence>
<dbReference type="GO" id="GO:0003735">
    <property type="term" value="F:structural constituent of ribosome"/>
    <property type="evidence" value="ECO:0007669"/>
    <property type="project" value="InterPro"/>
</dbReference>
<dbReference type="AlphaFoldDB" id="A0AAF0EB63"/>
<evidence type="ECO:0000313" key="4">
    <source>
        <dbReference type="EMBL" id="WFD22483.1"/>
    </source>
</evidence>
<dbReference type="GO" id="GO:0006412">
    <property type="term" value="P:translation"/>
    <property type="evidence" value="ECO:0007669"/>
    <property type="project" value="InterPro"/>
</dbReference>
<keyword evidence="3" id="KW-0687">Ribonucleoprotein</keyword>
<comment type="similarity">
    <text evidence="1">Belongs to the bacterial ribosomal protein bL35 family.</text>
</comment>
<dbReference type="Gene3D" id="4.10.410.60">
    <property type="match status" value="1"/>
</dbReference>
<name>A0AAF0EB63_9BASI</name>
<evidence type="ECO:0000256" key="3">
    <source>
        <dbReference type="ARBA" id="ARBA00023274"/>
    </source>
</evidence>
<keyword evidence="5" id="KW-1185">Reference proteome</keyword>
<dbReference type="GO" id="GO:0005840">
    <property type="term" value="C:ribosome"/>
    <property type="evidence" value="ECO:0007669"/>
    <property type="project" value="UniProtKB-KW"/>
</dbReference>
<reference evidence="4" key="1">
    <citation type="submission" date="2023-03" db="EMBL/GenBank/DDBJ databases">
        <title>Mating type loci evolution in Malassezia.</title>
        <authorList>
            <person name="Coelho M.A."/>
        </authorList>
    </citation>
    <scope>NUCLEOTIDE SEQUENCE</scope>
    <source>
        <strain evidence="4">CBS 12830</strain>
    </source>
</reference>
<dbReference type="Pfam" id="PF01632">
    <property type="entry name" value="Ribosomal_L35p"/>
    <property type="match status" value="1"/>
</dbReference>
<protein>
    <recommendedName>
        <fullName evidence="6">50S ribosomal protein L35</fullName>
    </recommendedName>
</protein>
<evidence type="ECO:0000256" key="2">
    <source>
        <dbReference type="ARBA" id="ARBA00022980"/>
    </source>
</evidence>
<evidence type="ECO:0000313" key="5">
    <source>
        <dbReference type="Proteomes" id="UP001214415"/>
    </source>
</evidence>
<dbReference type="InterPro" id="IPR021137">
    <property type="entry name" value="Ribosomal_bL35-like"/>
</dbReference>
<dbReference type="EMBL" id="CP119901">
    <property type="protein sequence ID" value="WFD22483.1"/>
    <property type="molecule type" value="Genomic_DNA"/>
</dbReference>
<dbReference type="GO" id="GO:1990904">
    <property type="term" value="C:ribonucleoprotein complex"/>
    <property type="evidence" value="ECO:0007669"/>
    <property type="project" value="UniProtKB-KW"/>
</dbReference>
<proteinExistence type="inferred from homology"/>